<dbReference type="EMBL" id="CP034928">
    <property type="protein sequence ID" value="QAA76984.1"/>
    <property type="molecule type" value="Genomic_DNA"/>
</dbReference>
<dbReference type="InterPro" id="IPR051010">
    <property type="entry name" value="BCAA_transport"/>
</dbReference>
<organism evidence="4 5">
    <name type="scientific">Bipolaricaulis sibiricus</name>
    <dbReference type="NCBI Taxonomy" id="2501609"/>
    <lineage>
        <taxon>Bacteria</taxon>
        <taxon>Candidatus Bipolaricaulota</taxon>
        <taxon>Candidatus Bipolaricaulia</taxon>
        <taxon>Candidatus Bipolaricaulales</taxon>
        <taxon>Candidatus Bipolaricaulaceae</taxon>
        <taxon>Candidatus Bipolaricaulis</taxon>
    </lineage>
</organism>
<feature type="domain" description="Leucine-binding protein" evidence="3">
    <location>
        <begin position="24"/>
        <end position="371"/>
    </location>
</feature>
<dbReference type="InterPro" id="IPR028081">
    <property type="entry name" value="Leu-bd"/>
</dbReference>
<sequence length="436" mass="46903">MRSLICVLVVSAFAFALTASGQVIRIGVVGPMTFIQGRHHWQGALLAAEEINAAGGITVGGKTYTIELVRVDSNEMHPGPDAVSAVERAITASKVDFLVGGFRTEAMLAMTEVAADYKKIFLIAGAADDGLLKGRVDRNYNRYKYLFRITPVRSTYLAQVSFILLREVVDAFRRELGIEQPKIAIVAEQAAWANMIVTLVALQAGTPVDKGGFGGQHVGTWRPSPLATSVVAELTAVERAGAHIVFTVFSGPVGVVFGRDWGRLQVPVAAVGINVEAQAQGWLDATGGFGAYTATAGIYATGVEVTPATVPFIERFQAEFGELPLFTAGTYDALFILADAIRRAGSLETDAVIKALEATDYVSTIGRIVFDELHDPIWGPEHLTGLGVQWQDGAPVAFWPREWRPDPTKLPDLVVSTAGTVPYVIPPWVSDHWKGK</sequence>
<dbReference type="InterPro" id="IPR028082">
    <property type="entry name" value="Peripla_BP_I"/>
</dbReference>
<dbReference type="AlphaFoldDB" id="A0A410FVF2"/>
<evidence type="ECO:0000256" key="1">
    <source>
        <dbReference type="ARBA" id="ARBA00010062"/>
    </source>
</evidence>
<dbReference type="SUPFAM" id="SSF53822">
    <property type="entry name" value="Periplasmic binding protein-like I"/>
    <property type="match status" value="1"/>
</dbReference>
<keyword evidence="2" id="KW-0732">Signal</keyword>
<dbReference type="Gene3D" id="3.40.50.2300">
    <property type="match status" value="2"/>
</dbReference>
<name>A0A410FVF2_BIPS1</name>
<evidence type="ECO:0000313" key="5">
    <source>
        <dbReference type="Proteomes" id="UP000287233"/>
    </source>
</evidence>
<protein>
    <submittedName>
        <fullName evidence="4">ABC transporter, substrate-binding protein (Cluster 4, leucine/isoleucine/valine/benzoate)</fullName>
    </submittedName>
</protein>
<proteinExistence type="inferred from homology"/>
<dbReference type="PANTHER" id="PTHR30483:SF6">
    <property type="entry name" value="PERIPLASMIC BINDING PROTEIN OF ABC TRANSPORTER FOR NATURAL AMINO ACIDS"/>
    <property type="match status" value="1"/>
</dbReference>
<gene>
    <name evidence="4" type="ORF">BIP78_1218</name>
</gene>
<comment type="similarity">
    <text evidence="1">Belongs to the leucine-binding protein family.</text>
</comment>
<dbReference type="PANTHER" id="PTHR30483">
    <property type="entry name" value="LEUCINE-SPECIFIC-BINDING PROTEIN"/>
    <property type="match status" value="1"/>
</dbReference>
<dbReference type="Pfam" id="PF13458">
    <property type="entry name" value="Peripla_BP_6"/>
    <property type="match status" value="1"/>
</dbReference>
<evidence type="ECO:0000313" key="4">
    <source>
        <dbReference type="EMBL" id="QAA76984.1"/>
    </source>
</evidence>
<reference evidence="5" key="1">
    <citation type="submission" date="2018-12" db="EMBL/GenBank/DDBJ databases">
        <title>Complete genome sequence of an uncultured bacterium of the candidate phylum Bipolaricaulota.</title>
        <authorList>
            <person name="Kadnikov V.V."/>
            <person name="Mardanov A.V."/>
            <person name="Beletsky A.V."/>
            <person name="Frank Y.A."/>
            <person name="Karnachuk O.V."/>
            <person name="Ravin N.V."/>
        </authorList>
    </citation>
    <scope>NUCLEOTIDE SEQUENCE [LARGE SCALE GENOMIC DNA]</scope>
</reference>
<dbReference type="KEGG" id="bih:BIP78_1218"/>
<evidence type="ECO:0000259" key="3">
    <source>
        <dbReference type="Pfam" id="PF13458"/>
    </source>
</evidence>
<evidence type="ECO:0000256" key="2">
    <source>
        <dbReference type="ARBA" id="ARBA00022729"/>
    </source>
</evidence>
<dbReference type="CDD" id="cd06345">
    <property type="entry name" value="PBP1_ABC_ligand_binding-like"/>
    <property type="match status" value="1"/>
</dbReference>
<accession>A0A410FVF2</accession>
<dbReference type="Proteomes" id="UP000287233">
    <property type="component" value="Chromosome"/>
</dbReference>